<dbReference type="InterPro" id="IPR025996">
    <property type="entry name" value="MT1864/Rv1816-like_C"/>
</dbReference>
<dbReference type="InterPro" id="IPR001647">
    <property type="entry name" value="HTH_TetR"/>
</dbReference>
<accession>A0A0J1FX02</accession>
<proteinExistence type="predicted"/>
<comment type="caution">
    <text evidence="6">The sequence shown here is derived from an EMBL/GenBank/DDBJ whole genome shotgun (WGS) entry which is preliminary data.</text>
</comment>
<name>A0A0J1FX02_9BURK</name>
<dbReference type="PANTHER" id="PTHR30055">
    <property type="entry name" value="HTH-TYPE TRANSCRIPTIONAL REGULATOR RUTR"/>
    <property type="match status" value="1"/>
</dbReference>
<evidence type="ECO:0000313" key="7">
    <source>
        <dbReference type="Proteomes" id="UP000035963"/>
    </source>
</evidence>
<evidence type="ECO:0000256" key="3">
    <source>
        <dbReference type="ARBA" id="ARBA00023163"/>
    </source>
</evidence>
<dbReference type="Proteomes" id="UP000035963">
    <property type="component" value="Unassembled WGS sequence"/>
</dbReference>
<gene>
    <name evidence="6" type="ORF">EOS_19935</name>
</gene>
<keyword evidence="2 4" id="KW-0238">DNA-binding</keyword>
<dbReference type="EMBL" id="AEJF01000124">
    <property type="protein sequence ID" value="KLU24453.1"/>
    <property type="molecule type" value="Genomic_DNA"/>
</dbReference>
<keyword evidence="1" id="KW-0805">Transcription regulation</keyword>
<dbReference type="AlphaFoldDB" id="A0A0J1FX02"/>
<evidence type="ECO:0000256" key="4">
    <source>
        <dbReference type="PROSITE-ProRule" id="PRU00335"/>
    </source>
</evidence>
<evidence type="ECO:0000256" key="2">
    <source>
        <dbReference type="ARBA" id="ARBA00023125"/>
    </source>
</evidence>
<keyword evidence="7" id="KW-1185">Reference proteome</keyword>
<evidence type="ECO:0000259" key="5">
    <source>
        <dbReference type="PROSITE" id="PS50977"/>
    </source>
</evidence>
<dbReference type="PATRIC" id="fig|908627.4.peg.4464"/>
<dbReference type="PROSITE" id="PS50977">
    <property type="entry name" value="HTH_TETR_2"/>
    <property type="match status" value="1"/>
</dbReference>
<dbReference type="PRINTS" id="PR00455">
    <property type="entry name" value="HTHTETR"/>
</dbReference>
<dbReference type="SUPFAM" id="SSF46689">
    <property type="entry name" value="Homeodomain-like"/>
    <property type="match status" value="1"/>
</dbReference>
<sequence>MKVKVASPNRAESKDQYHHGDLKNALIAAAEGLLEEKGAKEFSLRECARRAGVTPTAVAHHFGNAAGLVTAVATVSFAEFAKLLRAALKRSVLNDSDSLEAICEAYLRFAERKPARYRVMFSDGIRDKSNADYNAAWLDAFGILRDTVKARLGNAETEDVWARALSIWSALHGFATLENARKLDFLKAPLRSETDADLRRKFLHVLLTPGRSK</sequence>
<organism evidence="6 7">
    <name type="scientific">Caballeronia mineralivorans PML1(12)</name>
    <dbReference type="NCBI Taxonomy" id="908627"/>
    <lineage>
        <taxon>Bacteria</taxon>
        <taxon>Pseudomonadati</taxon>
        <taxon>Pseudomonadota</taxon>
        <taxon>Betaproteobacteria</taxon>
        <taxon>Burkholderiales</taxon>
        <taxon>Burkholderiaceae</taxon>
        <taxon>Caballeronia</taxon>
    </lineage>
</organism>
<feature type="domain" description="HTH tetR-type" evidence="5">
    <location>
        <begin position="20"/>
        <end position="80"/>
    </location>
</feature>
<feature type="DNA-binding region" description="H-T-H motif" evidence="4">
    <location>
        <begin position="43"/>
        <end position="62"/>
    </location>
</feature>
<protein>
    <recommendedName>
        <fullName evidence="5">HTH tetR-type domain-containing protein</fullName>
    </recommendedName>
</protein>
<dbReference type="InterPro" id="IPR036271">
    <property type="entry name" value="Tet_transcr_reg_TetR-rel_C_sf"/>
</dbReference>
<dbReference type="GO" id="GO:0000976">
    <property type="term" value="F:transcription cis-regulatory region binding"/>
    <property type="evidence" value="ECO:0007669"/>
    <property type="project" value="TreeGrafter"/>
</dbReference>
<evidence type="ECO:0000256" key="1">
    <source>
        <dbReference type="ARBA" id="ARBA00023015"/>
    </source>
</evidence>
<dbReference type="SUPFAM" id="SSF48498">
    <property type="entry name" value="Tetracyclin repressor-like, C-terminal domain"/>
    <property type="match status" value="1"/>
</dbReference>
<dbReference type="InterPro" id="IPR050109">
    <property type="entry name" value="HTH-type_TetR-like_transc_reg"/>
</dbReference>
<dbReference type="Gene3D" id="1.10.357.10">
    <property type="entry name" value="Tetracycline Repressor, domain 2"/>
    <property type="match status" value="1"/>
</dbReference>
<dbReference type="PANTHER" id="PTHR30055:SF220">
    <property type="entry name" value="TETR-FAMILY REGULATORY PROTEIN"/>
    <property type="match status" value="1"/>
</dbReference>
<keyword evidence="3" id="KW-0804">Transcription</keyword>
<evidence type="ECO:0000313" key="6">
    <source>
        <dbReference type="EMBL" id="KLU24453.1"/>
    </source>
</evidence>
<dbReference type="InterPro" id="IPR009057">
    <property type="entry name" value="Homeodomain-like_sf"/>
</dbReference>
<dbReference type="Pfam" id="PF13305">
    <property type="entry name" value="TetR_C_33"/>
    <property type="match status" value="1"/>
</dbReference>
<dbReference type="GO" id="GO:0003700">
    <property type="term" value="F:DNA-binding transcription factor activity"/>
    <property type="evidence" value="ECO:0007669"/>
    <property type="project" value="TreeGrafter"/>
</dbReference>
<reference evidence="6 7" key="1">
    <citation type="journal article" date="2015" name="Genome Announc.">
        <title>Draft Genome Sequence of Burkholderia sp. Strain PML1(12), an Ectomycorrhizosphere-Inhabiting Bacterium with Effective Mineral-Weathering Ability.</title>
        <authorList>
            <person name="Uroz S."/>
            <person name="Oger P."/>
        </authorList>
    </citation>
    <scope>NUCLEOTIDE SEQUENCE [LARGE SCALE GENOMIC DNA]</scope>
    <source>
        <strain evidence="7">PML1(12)</strain>
    </source>
</reference>
<dbReference type="Pfam" id="PF00440">
    <property type="entry name" value="TetR_N"/>
    <property type="match status" value="1"/>
</dbReference>